<sequence>MSSTLRFDQQGGIDCLYTEAVDLRALGRLHVVRATEIAFDPEEQRWEVRDAAFGKLLHADPSRAACLAWEYANLQPAGTPVPPNTNSRSRSIMKKSIIVILVLAAVLAACGPDKAKLRAELQSIDAELAQIHAVAEQYRARMSAAEFDAFIGSFAAGYGAVSGDYQLAGDGVGTAVESAIQYDASSISLDQLKQRHEHLAKRREEIVSQLD</sequence>
<dbReference type="EMBL" id="JAPDDS010000011">
    <property type="protein sequence ID" value="MCW1886697.1"/>
    <property type="molecule type" value="Genomic_DNA"/>
</dbReference>
<dbReference type="RefSeq" id="WP_264502652.1">
    <property type="nucleotide sequence ID" value="NZ_JAPDDS010000011.1"/>
</dbReference>
<dbReference type="Proteomes" id="UP001207930">
    <property type="component" value="Unassembled WGS sequence"/>
</dbReference>
<gene>
    <name evidence="1" type="ORF">OKA04_18305</name>
</gene>
<proteinExistence type="predicted"/>
<evidence type="ECO:0008006" key="3">
    <source>
        <dbReference type="Google" id="ProtNLM"/>
    </source>
</evidence>
<accession>A0ABT3FT31</accession>
<protein>
    <recommendedName>
        <fullName evidence="3">DUF4398 domain-containing protein</fullName>
    </recommendedName>
</protein>
<evidence type="ECO:0000313" key="1">
    <source>
        <dbReference type="EMBL" id="MCW1886697.1"/>
    </source>
</evidence>
<reference evidence="1 2" key="1">
    <citation type="submission" date="2022-10" db="EMBL/GenBank/DDBJ databases">
        <title>Luteolibacter flavescens strain MCCC 1K03193, whole genome shotgun sequencing project.</title>
        <authorList>
            <person name="Zhao G."/>
            <person name="Shen L."/>
        </authorList>
    </citation>
    <scope>NUCLEOTIDE SEQUENCE [LARGE SCALE GENOMIC DNA]</scope>
    <source>
        <strain evidence="1 2">MCCC 1K03193</strain>
    </source>
</reference>
<keyword evidence="2" id="KW-1185">Reference proteome</keyword>
<comment type="caution">
    <text evidence="1">The sequence shown here is derived from an EMBL/GenBank/DDBJ whole genome shotgun (WGS) entry which is preliminary data.</text>
</comment>
<organism evidence="1 2">
    <name type="scientific">Luteolibacter flavescens</name>
    <dbReference type="NCBI Taxonomy" id="1859460"/>
    <lineage>
        <taxon>Bacteria</taxon>
        <taxon>Pseudomonadati</taxon>
        <taxon>Verrucomicrobiota</taxon>
        <taxon>Verrucomicrobiia</taxon>
        <taxon>Verrucomicrobiales</taxon>
        <taxon>Verrucomicrobiaceae</taxon>
        <taxon>Luteolibacter</taxon>
    </lineage>
</organism>
<name>A0ABT3FT31_9BACT</name>
<evidence type="ECO:0000313" key="2">
    <source>
        <dbReference type="Proteomes" id="UP001207930"/>
    </source>
</evidence>